<organism evidence="1 3">
    <name type="scientific">Medicago truncatula</name>
    <name type="common">Barrel medic</name>
    <name type="synonym">Medicago tribuloides</name>
    <dbReference type="NCBI Taxonomy" id="3880"/>
    <lineage>
        <taxon>Eukaryota</taxon>
        <taxon>Viridiplantae</taxon>
        <taxon>Streptophyta</taxon>
        <taxon>Embryophyta</taxon>
        <taxon>Tracheophyta</taxon>
        <taxon>Spermatophyta</taxon>
        <taxon>Magnoliopsida</taxon>
        <taxon>eudicotyledons</taxon>
        <taxon>Gunneridae</taxon>
        <taxon>Pentapetalae</taxon>
        <taxon>rosids</taxon>
        <taxon>fabids</taxon>
        <taxon>Fabales</taxon>
        <taxon>Fabaceae</taxon>
        <taxon>Papilionoideae</taxon>
        <taxon>50 kb inversion clade</taxon>
        <taxon>NPAAA clade</taxon>
        <taxon>Hologalegina</taxon>
        <taxon>IRL clade</taxon>
        <taxon>Trifolieae</taxon>
        <taxon>Medicago</taxon>
    </lineage>
</organism>
<dbReference type="Proteomes" id="UP000002051">
    <property type="component" value="Chromosome 8"/>
</dbReference>
<reference evidence="2" key="3">
    <citation type="submission" date="2015-04" db="UniProtKB">
        <authorList>
            <consortium name="EnsemblPlants"/>
        </authorList>
    </citation>
    <scope>IDENTIFICATION</scope>
    <source>
        <strain evidence="2">cv. Jemalong A17</strain>
    </source>
</reference>
<protein>
    <submittedName>
        <fullName evidence="1 2">Uncharacterized protein</fullName>
    </submittedName>
</protein>
<name>G7LD37_MEDTR</name>
<evidence type="ECO:0000313" key="2">
    <source>
        <dbReference type="EnsemblPlants" id="AET04676"/>
    </source>
</evidence>
<accession>A0A0C3Y5Y3</accession>
<accession>G7LD37</accession>
<dbReference type="HOGENOM" id="CLU_1654795_0_0_1"/>
<evidence type="ECO:0000313" key="1">
    <source>
        <dbReference type="EMBL" id="AET04676.2"/>
    </source>
</evidence>
<sequence length="183" mass="21334">MENSFDSLSEVMPGRESWRFKGATTRKQLLYVFQKNWDLNMESNLNTVLYTNGTTVLKDKKVEHFLKAFKLKSFYFSVILSTYEFIATYEKWRIIYAIREGRLLINPDIPEALQLKNGCYCISIVVTRVLYFWVGFDGVETSKTVPILAPRRLYAKKTIAQLTDIPDDGTFIGNLEWEVIVYN</sequence>
<dbReference type="ExpressionAtlas" id="G7LD37">
    <property type="expression patterns" value="differential"/>
</dbReference>
<gene>
    <name evidence="1" type="ordered locus">MTR_8g092880</name>
</gene>
<keyword evidence="3" id="KW-1185">Reference proteome</keyword>
<evidence type="ECO:0000313" key="3">
    <source>
        <dbReference type="Proteomes" id="UP000002051"/>
    </source>
</evidence>
<proteinExistence type="predicted"/>
<dbReference type="AlphaFoldDB" id="G7LD37"/>
<dbReference type="EMBL" id="CM001224">
    <property type="protein sequence ID" value="AET04676.2"/>
    <property type="molecule type" value="Genomic_DNA"/>
</dbReference>
<reference evidence="1 3" key="2">
    <citation type="journal article" date="2014" name="BMC Genomics">
        <title>An improved genome release (version Mt4.0) for the model legume Medicago truncatula.</title>
        <authorList>
            <person name="Tang H."/>
            <person name="Krishnakumar V."/>
            <person name="Bidwell S."/>
            <person name="Rosen B."/>
            <person name="Chan A."/>
            <person name="Zhou S."/>
            <person name="Gentzbittel L."/>
            <person name="Childs K.L."/>
            <person name="Yandell M."/>
            <person name="Gundlach H."/>
            <person name="Mayer K.F."/>
            <person name="Schwartz D.C."/>
            <person name="Town C.D."/>
        </authorList>
    </citation>
    <scope>GENOME REANNOTATION</scope>
    <source>
        <strain evidence="2 3">cv. Jemalong A17</strain>
    </source>
</reference>
<dbReference type="EnsemblPlants" id="AET04676">
    <property type="protein sequence ID" value="AET04676"/>
    <property type="gene ID" value="MTR_8g092880"/>
</dbReference>
<reference evidence="1 3" key="1">
    <citation type="journal article" date="2011" name="Nature">
        <title>The Medicago genome provides insight into the evolution of rhizobial symbioses.</title>
        <authorList>
            <person name="Young N.D."/>
            <person name="Debelle F."/>
            <person name="Oldroyd G.E."/>
            <person name="Geurts R."/>
            <person name="Cannon S.B."/>
            <person name="Udvardi M.K."/>
            <person name="Benedito V.A."/>
            <person name="Mayer K.F."/>
            <person name="Gouzy J."/>
            <person name="Schoof H."/>
            <person name="Van de Peer Y."/>
            <person name="Proost S."/>
            <person name="Cook D.R."/>
            <person name="Meyers B.C."/>
            <person name="Spannagl M."/>
            <person name="Cheung F."/>
            <person name="De Mita S."/>
            <person name="Krishnakumar V."/>
            <person name="Gundlach H."/>
            <person name="Zhou S."/>
            <person name="Mudge J."/>
            <person name="Bharti A.K."/>
            <person name="Murray J.D."/>
            <person name="Naoumkina M.A."/>
            <person name="Rosen B."/>
            <person name="Silverstein K.A."/>
            <person name="Tang H."/>
            <person name="Rombauts S."/>
            <person name="Zhao P.X."/>
            <person name="Zhou P."/>
            <person name="Barbe V."/>
            <person name="Bardou P."/>
            <person name="Bechner M."/>
            <person name="Bellec A."/>
            <person name="Berger A."/>
            <person name="Berges H."/>
            <person name="Bidwell S."/>
            <person name="Bisseling T."/>
            <person name="Choisne N."/>
            <person name="Couloux A."/>
            <person name="Denny R."/>
            <person name="Deshpande S."/>
            <person name="Dai X."/>
            <person name="Doyle J.J."/>
            <person name="Dudez A.M."/>
            <person name="Farmer A.D."/>
            <person name="Fouteau S."/>
            <person name="Franken C."/>
            <person name="Gibelin C."/>
            <person name="Gish J."/>
            <person name="Goldstein S."/>
            <person name="Gonzalez A.J."/>
            <person name="Green P.J."/>
            <person name="Hallab A."/>
            <person name="Hartog M."/>
            <person name="Hua A."/>
            <person name="Humphray S.J."/>
            <person name="Jeong D.H."/>
            <person name="Jing Y."/>
            <person name="Jocker A."/>
            <person name="Kenton S.M."/>
            <person name="Kim D.J."/>
            <person name="Klee K."/>
            <person name="Lai H."/>
            <person name="Lang C."/>
            <person name="Lin S."/>
            <person name="Macmil S.L."/>
            <person name="Magdelenat G."/>
            <person name="Matthews L."/>
            <person name="McCorrison J."/>
            <person name="Monaghan E.L."/>
            <person name="Mun J.H."/>
            <person name="Najar F.Z."/>
            <person name="Nicholson C."/>
            <person name="Noirot C."/>
            <person name="O'Bleness M."/>
            <person name="Paule C.R."/>
            <person name="Poulain J."/>
            <person name="Prion F."/>
            <person name="Qin B."/>
            <person name="Qu C."/>
            <person name="Retzel E.F."/>
            <person name="Riddle C."/>
            <person name="Sallet E."/>
            <person name="Samain S."/>
            <person name="Samson N."/>
            <person name="Sanders I."/>
            <person name="Saurat O."/>
            <person name="Scarpelli C."/>
            <person name="Schiex T."/>
            <person name="Segurens B."/>
            <person name="Severin A.J."/>
            <person name="Sherrier D.J."/>
            <person name="Shi R."/>
            <person name="Sims S."/>
            <person name="Singer S.R."/>
            <person name="Sinharoy S."/>
            <person name="Sterck L."/>
            <person name="Viollet A."/>
            <person name="Wang B.B."/>
            <person name="Wang K."/>
            <person name="Wang M."/>
            <person name="Wang X."/>
            <person name="Warfsmann J."/>
            <person name="Weissenbach J."/>
            <person name="White D.D."/>
            <person name="White J.D."/>
            <person name="Wiley G.B."/>
            <person name="Wincker P."/>
            <person name="Xing Y."/>
            <person name="Yang L."/>
            <person name="Yao Z."/>
            <person name="Ying F."/>
            <person name="Zhai J."/>
            <person name="Zhou L."/>
            <person name="Zuber A."/>
            <person name="Denarie J."/>
            <person name="Dixon R.A."/>
            <person name="May G.D."/>
            <person name="Schwartz D.C."/>
            <person name="Rogers J."/>
            <person name="Quetier F."/>
            <person name="Town C.D."/>
            <person name="Roe B.A."/>
        </authorList>
    </citation>
    <scope>NUCLEOTIDE SEQUENCE [LARGE SCALE GENOMIC DNA]</scope>
    <source>
        <strain evidence="1">A17</strain>
        <strain evidence="2 3">cv. Jemalong A17</strain>
    </source>
</reference>